<dbReference type="Pfam" id="PF01546">
    <property type="entry name" value="Peptidase_M20"/>
    <property type="match status" value="1"/>
</dbReference>
<dbReference type="NCBIfam" id="NF006053">
    <property type="entry name" value="PRK08201.1"/>
    <property type="match status" value="1"/>
</dbReference>
<evidence type="ECO:0000256" key="2">
    <source>
        <dbReference type="ARBA" id="ARBA00022723"/>
    </source>
</evidence>
<proteinExistence type="predicted"/>
<feature type="domain" description="Peptidase M20 dimerisation" evidence="4">
    <location>
        <begin position="192"/>
        <end position="353"/>
    </location>
</feature>
<protein>
    <submittedName>
        <fullName evidence="5">Peptidase M20</fullName>
    </submittedName>
</protein>
<dbReference type="Gene3D" id="3.40.630.10">
    <property type="entry name" value="Zn peptidases"/>
    <property type="match status" value="1"/>
</dbReference>
<dbReference type="GO" id="GO:0006508">
    <property type="term" value="P:proteolysis"/>
    <property type="evidence" value="ECO:0007669"/>
    <property type="project" value="UniProtKB-KW"/>
</dbReference>
<dbReference type="PANTHER" id="PTHR43270">
    <property type="entry name" value="BETA-ALA-HIS DIPEPTIDASE"/>
    <property type="match status" value="1"/>
</dbReference>
<name>A0A1G2NCJ0_9BACT</name>
<evidence type="ECO:0000256" key="1">
    <source>
        <dbReference type="ARBA" id="ARBA00022670"/>
    </source>
</evidence>
<dbReference type="AlphaFoldDB" id="A0A1G2NCJ0"/>
<dbReference type="NCBIfam" id="NF006579">
    <property type="entry name" value="PRK09104.1"/>
    <property type="match status" value="1"/>
</dbReference>
<reference evidence="5 6" key="1">
    <citation type="journal article" date="2016" name="Nat. Commun.">
        <title>Thousands of microbial genomes shed light on interconnected biogeochemical processes in an aquifer system.</title>
        <authorList>
            <person name="Anantharaman K."/>
            <person name="Brown C.T."/>
            <person name="Hug L.A."/>
            <person name="Sharon I."/>
            <person name="Castelle C.J."/>
            <person name="Probst A.J."/>
            <person name="Thomas B.C."/>
            <person name="Singh A."/>
            <person name="Wilkins M.J."/>
            <person name="Karaoz U."/>
            <person name="Brodie E.L."/>
            <person name="Williams K.H."/>
            <person name="Hubbard S.S."/>
            <person name="Banfield J.F."/>
        </authorList>
    </citation>
    <scope>NUCLEOTIDE SEQUENCE [LARGE SCALE GENOMIC DNA]</scope>
</reference>
<dbReference type="PANTHER" id="PTHR43270:SF12">
    <property type="entry name" value="SUCCINYL-DIAMINOPIMELATE DESUCCINYLASE"/>
    <property type="match status" value="1"/>
</dbReference>
<dbReference type="InterPro" id="IPR002933">
    <property type="entry name" value="Peptidase_M20"/>
</dbReference>
<dbReference type="InterPro" id="IPR051458">
    <property type="entry name" value="Cyt/Met_Dipeptidase"/>
</dbReference>
<keyword evidence="3" id="KW-0378">Hydrolase</keyword>
<dbReference type="SUPFAM" id="SSF53187">
    <property type="entry name" value="Zn-dependent exopeptidases"/>
    <property type="match status" value="1"/>
</dbReference>
<sequence>MQKVHAYLKKEYPRFLEELKEYVSLSGVSARGDKQEMRKCAEWLLAHCRALELNATLYQTDGNPVLVATTKNNTAKKPHYIVYGHYDVQPPEPLELWKSPPFTPTVRGGKLFARGASDNKGQHFAHLKAVEAYIKTCTPLPCDITFVIEGEEEVGSSNLSLFLQKNKKMLAADGVVISDTNMPSLKTPAITYALRGIAALEVTLRGSDRDVHSGSYGGSIENPAFALAHLLATLRNKKTGKILVRGFYDGVCVLTAKERKAMHEGGAEDAERYRAFLKVPCLFGEKGFSHIEHTTIRPTMEINGLTSGYQGIGSKTIVPSCASAKITMRLVPHQEPQRVITAVKKHLMAHCPKSVTMEIKSGHGAEPYLFEPNSGEVRAAERAIKRVFGAPPRFIREGGSIPVVTDFKKILGVHSLLIGLALPDDNAHSPNEKFELANFKRGMVLSAELWKELVL</sequence>
<gene>
    <name evidence="5" type="ORF">A2938_01590</name>
</gene>
<organism evidence="5 6">
    <name type="scientific">Candidatus Taylorbacteria bacterium RIFCSPLOWO2_01_FULL_48_100</name>
    <dbReference type="NCBI Taxonomy" id="1802322"/>
    <lineage>
        <taxon>Bacteria</taxon>
        <taxon>Candidatus Tayloriibacteriota</taxon>
    </lineage>
</organism>
<dbReference type="GO" id="GO:0046872">
    <property type="term" value="F:metal ion binding"/>
    <property type="evidence" value="ECO:0007669"/>
    <property type="project" value="UniProtKB-KW"/>
</dbReference>
<keyword evidence="2" id="KW-0479">Metal-binding</keyword>
<evidence type="ECO:0000313" key="5">
    <source>
        <dbReference type="EMBL" id="OHA33807.1"/>
    </source>
</evidence>
<comment type="caution">
    <text evidence="5">The sequence shown here is derived from an EMBL/GenBank/DDBJ whole genome shotgun (WGS) entry which is preliminary data.</text>
</comment>
<dbReference type="EMBL" id="MHSA01000023">
    <property type="protein sequence ID" value="OHA33807.1"/>
    <property type="molecule type" value="Genomic_DNA"/>
</dbReference>
<dbReference type="InterPro" id="IPR011650">
    <property type="entry name" value="Peptidase_M20_dimer"/>
</dbReference>
<accession>A0A1G2NCJ0</accession>
<dbReference type="Gene3D" id="3.30.70.360">
    <property type="match status" value="1"/>
</dbReference>
<dbReference type="Proteomes" id="UP000177797">
    <property type="component" value="Unassembled WGS sequence"/>
</dbReference>
<evidence type="ECO:0000259" key="4">
    <source>
        <dbReference type="Pfam" id="PF07687"/>
    </source>
</evidence>
<evidence type="ECO:0000256" key="3">
    <source>
        <dbReference type="ARBA" id="ARBA00022801"/>
    </source>
</evidence>
<keyword evidence="1" id="KW-0645">Protease</keyword>
<dbReference type="Pfam" id="PF07687">
    <property type="entry name" value="M20_dimer"/>
    <property type="match status" value="1"/>
</dbReference>
<dbReference type="GO" id="GO:0008233">
    <property type="term" value="F:peptidase activity"/>
    <property type="evidence" value="ECO:0007669"/>
    <property type="project" value="UniProtKB-KW"/>
</dbReference>
<evidence type="ECO:0000313" key="6">
    <source>
        <dbReference type="Proteomes" id="UP000177797"/>
    </source>
</evidence>